<dbReference type="NCBIfam" id="NF002073">
    <property type="entry name" value="PRK00913.1-2"/>
    <property type="match status" value="1"/>
</dbReference>
<feature type="binding site" evidence="6">
    <location>
        <position position="335"/>
    </location>
    <ligand>
        <name>Mn(2+)</name>
        <dbReference type="ChEBI" id="CHEBI:29035"/>
        <label>1</label>
    </ligand>
</feature>
<evidence type="ECO:0000256" key="4">
    <source>
        <dbReference type="ARBA" id="ARBA00022670"/>
    </source>
</evidence>
<comment type="similarity">
    <text evidence="2 6">Belongs to the peptidase M17 family.</text>
</comment>
<comment type="function">
    <text evidence="6">Presumably involved in the processing and regular turnover of intracellular proteins. Catalyzes the removal of unsubstituted N-terminal amino acids from various peptides.</text>
</comment>
<dbReference type="InterPro" id="IPR011356">
    <property type="entry name" value="Leucine_aapep/pepB"/>
</dbReference>
<evidence type="ECO:0000256" key="3">
    <source>
        <dbReference type="ARBA" id="ARBA00022438"/>
    </source>
</evidence>
<dbReference type="GO" id="GO:0070006">
    <property type="term" value="F:metalloaminopeptidase activity"/>
    <property type="evidence" value="ECO:0007669"/>
    <property type="project" value="InterPro"/>
</dbReference>
<dbReference type="SUPFAM" id="SSF52949">
    <property type="entry name" value="Macro domain-like"/>
    <property type="match status" value="1"/>
</dbReference>
<dbReference type="GO" id="GO:0005737">
    <property type="term" value="C:cytoplasm"/>
    <property type="evidence" value="ECO:0007669"/>
    <property type="project" value="UniProtKB-SubCell"/>
</dbReference>
<comment type="catalytic activity">
    <reaction evidence="1 6">
        <text>Release of an N-terminal amino acid, Xaa-|-Yaa-, in which Xaa is preferably Leu, but may be other amino acids including Pro although not Arg or Lys, and Yaa may be Pro. Amino acid amides and methyl esters are also readily hydrolyzed, but rates on arylamides are exceedingly low.</text>
        <dbReference type="EC" id="3.4.11.1"/>
    </reaction>
</comment>
<dbReference type="Proteomes" id="UP000789941">
    <property type="component" value="Unassembled WGS sequence"/>
</dbReference>
<feature type="binding site" evidence="6">
    <location>
        <position position="335"/>
    </location>
    <ligand>
        <name>Mn(2+)</name>
        <dbReference type="ChEBI" id="CHEBI:29035"/>
        <label>2</label>
    </ligand>
</feature>
<dbReference type="PROSITE" id="PS00631">
    <property type="entry name" value="CYTOSOL_AP"/>
    <property type="match status" value="1"/>
</dbReference>
<feature type="binding site" evidence="6">
    <location>
        <position position="333"/>
    </location>
    <ligand>
        <name>Mn(2+)</name>
        <dbReference type="ChEBI" id="CHEBI:29035"/>
        <label>1</label>
    </ligand>
</feature>
<keyword evidence="3 6" id="KW-0031">Aminopeptidase</keyword>
<evidence type="ECO:0000313" key="9">
    <source>
        <dbReference type="Proteomes" id="UP000789941"/>
    </source>
</evidence>
<keyword evidence="6" id="KW-0464">Manganese</keyword>
<evidence type="ECO:0000313" key="8">
    <source>
        <dbReference type="EMBL" id="VVC04201.1"/>
    </source>
</evidence>
<keyword evidence="4 6" id="KW-0645">Protease</keyword>
<comment type="caution">
    <text evidence="8">The sequence shown here is derived from an EMBL/GenBank/DDBJ whole genome shotgun (WGS) entry which is preliminary data.</text>
</comment>
<evidence type="ECO:0000259" key="7">
    <source>
        <dbReference type="PROSITE" id="PS00631"/>
    </source>
</evidence>
<dbReference type="AlphaFoldDB" id="A0A5E4LRK9"/>
<gene>
    <name evidence="6 8" type="primary">pepA</name>
    <name evidence="8" type="ORF">LFW2832_00794</name>
</gene>
<comment type="cofactor">
    <cofactor evidence="6">
        <name>Mn(2+)</name>
        <dbReference type="ChEBI" id="CHEBI:29035"/>
    </cofactor>
    <text evidence="6">Binds 2 manganese ions per subunit.</text>
</comment>
<keyword evidence="6" id="KW-0963">Cytoplasm</keyword>
<dbReference type="EC" id="3.4.11.1" evidence="6"/>
<keyword evidence="5 6" id="KW-0378">Hydrolase</keyword>
<dbReference type="EMBL" id="CABMJJ010000009">
    <property type="protein sequence ID" value="VVC04201.1"/>
    <property type="molecule type" value="Genomic_DNA"/>
</dbReference>
<evidence type="ECO:0000256" key="5">
    <source>
        <dbReference type="ARBA" id="ARBA00022801"/>
    </source>
</evidence>
<proteinExistence type="inferred from homology"/>
<dbReference type="SUPFAM" id="SSF53187">
    <property type="entry name" value="Zn-dependent exopeptidases"/>
    <property type="match status" value="1"/>
</dbReference>
<reference evidence="8 9" key="1">
    <citation type="submission" date="2019-08" db="EMBL/GenBank/DDBJ databases">
        <authorList>
            <person name="Vazquez-Campos X."/>
        </authorList>
    </citation>
    <scope>NUCLEOTIDE SEQUENCE [LARGE SCALE GENOMIC DNA]</scope>
    <source>
        <strain evidence="8">LFW-283_2</strain>
    </source>
</reference>
<feature type="active site" evidence="6">
    <location>
        <position position="337"/>
    </location>
</feature>
<dbReference type="PRINTS" id="PR00481">
    <property type="entry name" value="LAMNOPPTDASE"/>
</dbReference>
<dbReference type="InterPro" id="IPR043472">
    <property type="entry name" value="Macro_dom-like"/>
</dbReference>
<dbReference type="InterPro" id="IPR023042">
    <property type="entry name" value="Peptidase_M17_leu_NH2_pept"/>
</dbReference>
<keyword evidence="6" id="KW-0479">Metal-binding</keyword>
<dbReference type="GO" id="GO:0030145">
    <property type="term" value="F:manganese ion binding"/>
    <property type="evidence" value="ECO:0007669"/>
    <property type="project" value="UniProtKB-UniRule"/>
</dbReference>
<feature type="active site" evidence="6">
    <location>
        <position position="263"/>
    </location>
</feature>
<evidence type="ECO:0000256" key="1">
    <source>
        <dbReference type="ARBA" id="ARBA00000135"/>
    </source>
</evidence>
<dbReference type="EC" id="3.4.11.10" evidence="6"/>
<feature type="binding site" evidence="6">
    <location>
        <position position="256"/>
    </location>
    <ligand>
        <name>Mn(2+)</name>
        <dbReference type="ChEBI" id="CHEBI:29035"/>
        <label>2</label>
    </ligand>
</feature>
<dbReference type="InterPro" id="IPR000819">
    <property type="entry name" value="Peptidase_M17_C"/>
</dbReference>
<comment type="subcellular location">
    <subcellularLocation>
        <location evidence="6">Cytoplasm</location>
    </subcellularLocation>
</comment>
<feature type="domain" description="Cytosol aminopeptidase" evidence="7">
    <location>
        <begin position="331"/>
        <end position="338"/>
    </location>
</feature>
<dbReference type="NCBIfam" id="NF002074">
    <property type="entry name" value="PRK00913.1-4"/>
    <property type="match status" value="1"/>
</dbReference>
<accession>A0A5E4LRK9</accession>
<comment type="catalytic activity">
    <reaction evidence="6">
        <text>Release of an N-terminal amino acid, preferentially leucine, but not glutamic or aspartic acids.</text>
        <dbReference type="EC" id="3.4.11.10"/>
    </reaction>
</comment>
<dbReference type="PANTHER" id="PTHR11963:SF23">
    <property type="entry name" value="CYTOSOL AMINOPEPTIDASE"/>
    <property type="match status" value="1"/>
</dbReference>
<dbReference type="GO" id="GO:0006508">
    <property type="term" value="P:proteolysis"/>
    <property type="evidence" value="ECO:0007669"/>
    <property type="project" value="UniProtKB-KW"/>
</dbReference>
<dbReference type="Pfam" id="PF02789">
    <property type="entry name" value="Peptidase_M17_N"/>
    <property type="match status" value="1"/>
</dbReference>
<dbReference type="PANTHER" id="PTHR11963">
    <property type="entry name" value="LEUCINE AMINOPEPTIDASE-RELATED"/>
    <property type="match status" value="1"/>
</dbReference>
<organism evidence="8 9">
    <name type="scientific">Candidatus Bilamarchaeum dharawalense</name>
    <dbReference type="NCBI Taxonomy" id="2885759"/>
    <lineage>
        <taxon>Archaea</taxon>
        <taxon>Candidatus Micrarchaeota</taxon>
        <taxon>Candidatus Micrarchaeia</taxon>
        <taxon>Candidatus Anstonellales</taxon>
        <taxon>Candidatus Bilamarchaeaceae</taxon>
        <taxon>Candidatus Bilamarchaeum</taxon>
    </lineage>
</organism>
<feature type="binding site" evidence="6">
    <location>
        <position position="256"/>
    </location>
    <ligand>
        <name>Mn(2+)</name>
        <dbReference type="ChEBI" id="CHEBI:29035"/>
        <label>1</label>
    </ligand>
</feature>
<evidence type="ECO:0000256" key="2">
    <source>
        <dbReference type="ARBA" id="ARBA00009528"/>
    </source>
</evidence>
<dbReference type="Pfam" id="PF00883">
    <property type="entry name" value="Peptidase_M17"/>
    <property type="match status" value="1"/>
</dbReference>
<feature type="binding site" evidence="6">
    <location>
        <position position="251"/>
    </location>
    <ligand>
        <name>Mn(2+)</name>
        <dbReference type="ChEBI" id="CHEBI:29035"/>
        <label>2</label>
    </ligand>
</feature>
<protein>
    <recommendedName>
        <fullName evidence="6">Probable cytosol aminopeptidase</fullName>
        <ecNumber evidence="6">3.4.11.1</ecNumber>
    </recommendedName>
    <alternativeName>
        <fullName evidence="6">Leucine aminopeptidase</fullName>
        <shortName evidence="6">LAP</shortName>
        <ecNumber evidence="6">3.4.11.10</ecNumber>
    </alternativeName>
    <alternativeName>
        <fullName evidence="6">Leucyl aminopeptidase</fullName>
    </alternativeName>
</protein>
<sequence>MKVELKKGHLSDFKGGLLCVFLMQNDDPPWDVKPFLKDVPEERFEGKLLQTYSTDTMGQAKFAKLLVVGLGKKEEYKIDFLRRVAGTAVRYAAGIKEKELTIYVPSKFVGKPELNKMAQAVVEGAILAQYKFTQYKTKKDDLFVVEKLHILSKEEIGEGVKRGIIYAEAQNYARELDEQPANVASPKWVVEEARKLAKKYGLHITVYDKNEMKKKGMNAILAVAQGSAQDPHLVRVEYNKGKHPTYCVIGKGVVFDSGGINIKPSPGMHEMKYDKTGAMNVLGVMKAVAELKLPIHVVGFMPMVENMPSGSAQRPGDIVKAYNGKTIEVLNTDAEGRLILADTLTFATEEKPAYMIDMATLTGAMVVALGRHAIGVFSNDDTLAKTIEDAGTDAHERVWRMPVWPEYTEMMKSDFADIKNISDTGEAGSITAAAFLQEFVGETKWAHLDIAAVDMVKTPHPYLDKGATGIGVRLVTETLVKLAKKK</sequence>
<dbReference type="Gene3D" id="3.40.220.10">
    <property type="entry name" value="Leucine Aminopeptidase, subunit E, domain 1"/>
    <property type="match status" value="1"/>
</dbReference>
<feature type="binding site" evidence="6">
    <location>
        <position position="274"/>
    </location>
    <ligand>
        <name>Mn(2+)</name>
        <dbReference type="ChEBI" id="CHEBI:29035"/>
        <label>2</label>
    </ligand>
</feature>
<dbReference type="HAMAP" id="MF_00181">
    <property type="entry name" value="Cytosol_peptidase_M17"/>
    <property type="match status" value="1"/>
</dbReference>
<dbReference type="Gene3D" id="3.40.630.10">
    <property type="entry name" value="Zn peptidases"/>
    <property type="match status" value="1"/>
</dbReference>
<dbReference type="InterPro" id="IPR008283">
    <property type="entry name" value="Peptidase_M17_N"/>
</dbReference>
<evidence type="ECO:0000256" key="6">
    <source>
        <dbReference type="HAMAP-Rule" id="MF_00181"/>
    </source>
</evidence>
<name>A0A5E4LRK9_9ARCH</name>
<dbReference type="CDD" id="cd00433">
    <property type="entry name" value="Peptidase_M17"/>
    <property type="match status" value="1"/>
</dbReference>